<reference evidence="1 2" key="1">
    <citation type="submission" date="2021-02" db="EMBL/GenBank/DDBJ databases">
        <title>Variation within the Batrachochytrium salamandrivorans European outbreak.</title>
        <authorList>
            <person name="Kelly M."/>
            <person name="Pasmans F."/>
            <person name="Shea T.P."/>
            <person name="Munoz J.F."/>
            <person name="Carranza S."/>
            <person name="Cuomo C.A."/>
            <person name="Martel A."/>
        </authorList>
    </citation>
    <scope>NUCLEOTIDE SEQUENCE [LARGE SCALE GENOMIC DNA]</scope>
    <source>
        <strain evidence="1 2">AMFP18/2</strain>
    </source>
</reference>
<evidence type="ECO:0000313" key="1">
    <source>
        <dbReference type="EMBL" id="KAH6594159.1"/>
    </source>
</evidence>
<evidence type="ECO:0008006" key="3">
    <source>
        <dbReference type="Google" id="ProtNLM"/>
    </source>
</evidence>
<dbReference type="Proteomes" id="UP001648503">
    <property type="component" value="Unassembled WGS sequence"/>
</dbReference>
<organism evidence="1 2">
    <name type="scientific">Batrachochytrium salamandrivorans</name>
    <dbReference type="NCBI Taxonomy" id="1357716"/>
    <lineage>
        <taxon>Eukaryota</taxon>
        <taxon>Fungi</taxon>
        <taxon>Fungi incertae sedis</taxon>
        <taxon>Chytridiomycota</taxon>
        <taxon>Chytridiomycota incertae sedis</taxon>
        <taxon>Chytridiomycetes</taxon>
        <taxon>Rhizophydiales</taxon>
        <taxon>Rhizophydiales incertae sedis</taxon>
        <taxon>Batrachochytrium</taxon>
    </lineage>
</organism>
<accession>A0ABQ8F8R0</accession>
<proteinExistence type="predicted"/>
<protein>
    <recommendedName>
        <fullName evidence="3">Legume lectin domain-containing protein</fullName>
    </recommendedName>
</protein>
<evidence type="ECO:0000313" key="2">
    <source>
        <dbReference type="Proteomes" id="UP001648503"/>
    </source>
</evidence>
<comment type="caution">
    <text evidence="1">The sequence shown here is derived from an EMBL/GenBank/DDBJ whole genome shotgun (WGS) entry which is preliminary data.</text>
</comment>
<gene>
    <name evidence="1" type="ORF">BASA50_006856</name>
</gene>
<dbReference type="EMBL" id="JAFCIX010000339">
    <property type="protein sequence ID" value="KAH6594159.1"/>
    <property type="molecule type" value="Genomic_DNA"/>
</dbReference>
<name>A0ABQ8F8R0_9FUNG</name>
<sequence length="113" mass="12071">MLGACRGSQRAAAHIRADFLQQRRSRGSFPNTFPTNAVNVLYSSLGQSAFNAASTGAHQFIFTLPNLQSSALGGSTATFTSTSLAAKTTLSDWISTNSVVVDDVVWARWIDDS</sequence>
<keyword evidence="2" id="KW-1185">Reference proteome</keyword>